<proteinExistence type="predicted"/>
<dbReference type="AlphaFoldDB" id="A0AAD6Z6G5"/>
<feature type="region of interest" description="Disordered" evidence="1">
    <location>
        <begin position="19"/>
        <end position="74"/>
    </location>
</feature>
<accession>A0AAD6Z6G5</accession>
<evidence type="ECO:0000313" key="3">
    <source>
        <dbReference type="Proteomes" id="UP001218218"/>
    </source>
</evidence>
<sequence length="317" mass="32079">MSYQSLLRLLTNAANAQLPVSLSTDPNSAATSNNAGKSSAPASDPSSTNPGSPTSPPTASLAPTPTPASNAQQSSTSISQSVCIDWAGDVVTIDITSFTPSPLPLRPRQHPTLLPPLLLLSAAAAHSARALALADGENIKWPELNAHSDSGAGEDHALPVMQGARARGFVSGDDAPPTYPPSGIPRRPGRPVCGAAPPAHESGARGATFNEGMHGAPAADWGGEAIATTQMGRASPSPGPGVMYIGDGRTGSPAPGMYADARTTSPGPQAAYGGLSSSSLLPASTRLSLTRSSGLPYPHKEAEDVWNASGHCNDTFA</sequence>
<evidence type="ECO:0000313" key="2">
    <source>
        <dbReference type="EMBL" id="KAJ7309213.1"/>
    </source>
</evidence>
<evidence type="ECO:0000256" key="1">
    <source>
        <dbReference type="SAM" id="MobiDB-lite"/>
    </source>
</evidence>
<protein>
    <submittedName>
        <fullName evidence="2">Uncharacterized protein</fullName>
    </submittedName>
</protein>
<organism evidence="2 3">
    <name type="scientific">Mycena albidolilacea</name>
    <dbReference type="NCBI Taxonomy" id="1033008"/>
    <lineage>
        <taxon>Eukaryota</taxon>
        <taxon>Fungi</taxon>
        <taxon>Dikarya</taxon>
        <taxon>Basidiomycota</taxon>
        <taxon>Agaricomycotina</taxon>
        <taxon>Agaricomycetes</taxon>
        <taxon>Agaricomycetidae</taxon>
        <taxon>Agaricales</taxon>
        <taxon>Marasmiineae</taxon>
        <taxon>Mycenaceae</taxon>
        <taxon>Mycena</taxon>
    </lineage>
</organism>
<gene>
    <name evidence="2" type="ORF">DFH08DRAFT_1088340</name>
</gene>
<dbReference type="EMBL" id="JARIHO010000083">
    <property type="protein sequence ID" value="KAJ7309213.1"/>
    <property type="molecule type" value="Genomic_DNA"/>
</dbReference>
<name>A0AAD6Z6G5_9AGAR</name>
<feature type="non-terminal residue" evidence="2">
    <location>
        <position position="317"/>
    </location>
</feature>
<feature type="compositionally biased region" description="Polar residues" evidence="1">
    <location>
        <begin position="19"/>
        <end position="41"/>
    </location>
</feature>
<comment type="caution">
    <text evidence="2">The sequence shown here is derived from an EMBL/GenBank/DDBJ whole genome shotgun (WGS) entry which is preliminary data.</text>
</comment>
<reference evidence="2" key="1">
    <citation type="submission" date="2023-03" db="EMBL/GenBank/DDBJ databases">
        <title>Massive genome expansion in bonnet fungi (Mycena s.s.) driven by repeated elements and novel gene families across ecological guilds.</title>
        <authorList>
            <consortium name="Lawrence Berkeley National Laboratory"/>
            <person name="Harder C.B."/>
            <person name="Miyauchi S."/>
            <person name="Viragh M."/>
            <person name="Kuo A."/>
            <person name="Thoen E."/>
            <person name="Andreopoulos B."/>
            <person name="Lu D."/>
            <person name="Skrede I."/>
            <person name="Drula E."/>
            <person name="Henrissat B."/>
            <person name="Morin E."/>
            <person name="Kohler A."/>
            <person name="Barry K."/>
            <person name="LaButti K."/>
            <person name="Morin E."/>
            <person name="Salamov A."/>
            <person name="Lipzen A."/>
            <person name="Mereny Z."/>
            <person name="Hegedus B."/>
            <person name="Baldrian P."/>
            <person name="Stursova M."/>
            <person name="Weitz H."/>
            <person name="Taylor A."/>
            <person name="Grigoriev I.V."/>
            <person name="Nagy L.G."/>
            <person name="Martin F."/>
            <person name="Kauserud H."/>
        </authorList>
    </citation>
    <scope>NUCLEOTIDE SEQUENCE</scope>
    <source>
        <strain evidence="2">CBHHK002</strain>
    </source>
</reference>
<keyword evidence="3" id="KW-1185">Reference proteome</keyword>
<feature type="compositionally biased region" description="Low complexity" evidence="1">
    <location>
        <begin position="45"/>
        <end position="71"/>
    </location>
</feature>
<dbReference type="Proteomes" id="UP001218218">
    <property type="component" value="Unassembled WGS sequence"/>
</dbReference>